<dbReference type="EMBL" id="CP104311">
    <property type="protein sequence ID" value="WWF02813.1"/>
    <property type="molecule type" value="Genomic_DNA"/>
</dbReference>
<reference evidence="2 3" key="1">
    <citation type="submission" date="2022-09" db="EMBL/GenBank/DDBJ databases">
        <authorList>
            <person name="Giprobiosintez L."/>
        </authorList>
    </citation>
    <scope>NUCLEOTIDE SEQUENCE [LARGE SCALE GENOMIC DNA]</scope>
    <source>
        <strain evidence="3">VKPM-B-12549 (GBS-15)</strain>
    </source>
</reference>
<name>A0ABZ2F8I8_METCP</name>
<sequence>MIEQVSALKRKIEAGQAEVERLQAIHADLSEQAAARSAERGALEAELAQVNEQLQTVELDRLVGRAVNEKVAGKASALAEELKGRIAAVDMAPAKNSTAVAGLIDQEKAALKELGKELAAATKTHYLELARAEAENYESLLKQVEESAMKLYALCRLSDKAFIFRDTDPLMAPRLVIDSKMFPQDVLACSEKLHQYGSPVHMYVQYRDKAKAAEAVFKAEVESA</sequence>
<protein>
    <submittedName>
        <fullName evidence="2">Uncharacterized protein</fullName>
    </submittedName>
</protein>
<feature type="coiled-coil region" evidence="1">
    <location>
        <begin position="104"/>
        <end position="147"/>
    </location>
</feature>
<evidence type="ECO:0000313" key="2">
    <source>
        <dbReference type="EMBL" id="WWF02813.1"/>
    </source>
</evidence>
<evidence type="ECO:0000256" key="1">
    <source>
        <dbReference type="SAM" id="Coils"/>
    </source>
</evidence>
<proteinExistence type="predicted"/>
<organism evidence="2 3">
    <name type="scientific">Methylococcus capsulatus</name>
    <dbReference type="NCBI Taxonomy" id="414"/>
    <lineage>
        <taxon>Bacteria</taxon>
        <taxon>Pseudomonadati</taxon>
        <taxon>Pseudomonadota</taxon>
        <taxon>Gammaproteobacteria</taxon>
        <taxon>Methylococcales</taxon>
        <taxon>Methylococcaceae</taxon>
        <taxon>Methylococcus</taxon>
    </lineage>
</organism>
<dbReference type="Proteomes" id="UP001359308">
    <property type="component" value="Chromosome"/>
</dbReference>
<keyword evidence="1" id="KW-0175">Coiled coil</keyword>
<keyword evidence="3" id="KW-1185">Reference proteome</keyword>
<feature type="coiled-coil region" evidence="1">
    <location>
        <begin position="5"/>
        <end position="60"/>
    </location>
</feature>
<evidence type="ECO:0000313" key="3">
    <source>
        <dbReference type="Proteomes" id="UP001359308"/>
    </source>
</evidence>
<dbReference type="RefSeq" id="WP_198323066.1">
    <property type="nucleotide sequence ID" value="NZ_CP104311.1"/>
</dbReference>
<gene>
    <name evidence="2" type="ORF">N4J17_04145</name>
</gene>
<accession>A0ABZ2F8I8</accession>